<dbReference type="OrthoDB" id="10554715at2759"/>
<dbReference type="AlphaFoldDB" id="A0A3P7MHC1"/>
<accession>A0A3P7MHC1</accession>
<dbReference type="Proteomes" id="UP000281553">
    <property type="component" value="Unassembled WGS sequence"/>
</dbReference>
<reference evidence="1 2" key="1">
    <citation type="submission" date="2018-11" db="EMBL/GenBank/DDBJ databases">
        <authorList>
            <consortium name="Pathogen Informatics"/>
        </authorList>
    </citation>
    <scope>NUCLEOTIDE SEQUENCE [LARGE SCALE GENOMIC DNA]</scope>
</reference>
<organism evidence="1 2">
    <name type="scientific">Dibothriocephalus latus</name>
    <name type="common">Fish tapeworm</name>
    <name type="synonym">Diphyllobothrium latum</name>
    <dbReference type="NCBI Taxonomy" id="60516"/>
    <lineage>
        <taxon>Eukaryota</taxon>
        <taxon>Metazoa</taxon>
        <taxon>Spiralia</taxon>
        <taxon>Lophotrochozoa</taxon>
        <taxon>Platyhelminthes</taxon>
        <taxon>Cestoda</taxon>
        <taxon>Eucestoda</taxon>
        <taxon>Diphyllobothriidea</taxon>
        <taxon>Diphyllobothriidae</taxon>
        <taxon>Dibothriocephalus</taxon>
    </lineage>
</organism>
<dbReference type="EMBL" id="UYRU01072890">
    <property type="protein sequence ID" value="VDN22797.1"/>
    <property type="molecule type" value="Genomic_DNA"/>
</dbReference>
<proteinExistence type="predicted"/>
<evidence type="ECO:0000313" key="2">
    <source>
        <dbReference type="Proteomes" id="UP000281553"/>
    </source>
</evidence>
<name>A0A3P7MHC1_DIBLA</name>
<keyword evidence="2" id="KW-1185">Reference proteome</keyword>
<protein>
    <submittedName>
        <fullName evidence="1">Uncharacterized protein</fullName>
    </submittedName>
</protein>
<evidence type="ECO:0000313" key="1">
    <source>
        <dbReference type="EMBL" id="VDN22797.1"/>
    </source>
</evidence>
<feature type="non-terminal residue" evidence="1">
    <location>
        <position position="90"/>
    </location>
</feature>
<gene>
    <name evidence="1" type="ORF">DILT_LOCUS14126</name>
</gene>
<sequence>MELGETDVLCVLALGRPCPPWDLVNNFAENVKQSVLESEASSAFGAHFSWFSGNSCAYILAPFGNDSLAEVSDSTPQFVCFTARDHTSLE</sequence>